<dbReference type="PANTHER" id="PTHR34220:SF7">
    <property type="entry name" value="SENSOR HISTIDINE KINASE YPDA"/>
    <property type="match status" value="1"/>
</dbReference>
<comment type="subcellular location">
    <subcellularLocation>
        <location evidence="1">Cell membrane</location>
        <topology evidence="1">Multi-pass membrane protein</topology>
    </subcellularLocation>
</comment>
<gene>
    <name evidence="9" type="ORF">TSACC_3558</name>
</gene>
<dbReference type="PANTHER" id="PTHR34220">
    <property type="entry name" value="SENSOR HISTIDINE KINASE YPDA"/>
    <property type="match status" value="1"/>
</dbReference>
<evidence type="ECO:0000313" key="9">
    <source>
        <dbReference type="EMBL" id="GAT35491.1"/>
    </source>
</evidence>
<dbReference type="FunCoup" id="A0A146GDS8">
    <property type="interactions" value="108"/>
</dbReference>
<dbReference type="SUPFAM" id="SSF55874">
    <property type="entry name" value="ATPase domain of HSP90 chaperone/DNA topoisomerase II/histidine kinase"/>
    <property type="match status" value="1"/>
</dbReference>
<feature type="domain" description="MASE1" evidence="7">
    <location>
        <begin position="50"/>
        <end position="301"/>
    </location>
</feature>
<comment type="caution">
    <text evidence="9">The sequence shown here is derived from an EMBL/GenBank/DDBJ whole genome shotgun (WGS) entry which is preliminary data.</text>
</comment>
<sequence>MAVIVQRGTSVRVLIKALAFSAASNAAVLFVFWYGKFFWPEGLPAWAHHIFWLASGVNLAGVLLLGIRYAPVILLDAIPVCLLLGAAWETSLVGAAINMIEAAVAAGAIRAIHGGNVTLRLNQLKPTATLLGVSLIGSWVTALLFPVYLILRGQMPAAEIWNALGNWNLANAAGMLLIAPLVWSLYRRTWNWRGASGEFACTLASMLALSLTAFGAAFSGLGINFTFLVFPPVIYAAVRFGWAEVSAVLGMMVAMIYVTLGWNAHVLKPEELVAAIWFVQAFSWGLAATGFLISALTTQRREVERHAMIERERALQASLYAERMRLAALRYQINPHFIFNALNSVRAALPLTEAVARDMLTDLSGYLRSTLAADEVEMVTLSEEVRSVQEYLRIEQHRFGARLQTRVEIDPDAVGKKVPVFILQPLVENSIRHGLEKMKGVCEITVMAHVAESNLVLEVQNSGLWNPEPDGGRGIGLQNVRHRLALVYSGRASLTIETGEGRVGVKMIIPS</sequence>
<evidence type="ECO:0000256" key="6">
    <source>
        <dbReference type="SAM" id="Phobius"/>
    </source>
</evidence>
<evidence type="ECO:0000256" key="1">
    <source>
        <dbReference type="ARBA" id="ARBA00004651"/>
    </source>
</evidence>
<keyword evidence="3 6" id="KW-0812">Transmembrane</keyword>
<dbReference type="Pfam" id="PF06580">
    <property type="entry name" value="His_kinase"/>
    <property type="match status" value="1"/>
</dbReference>
<proteinExistence type="predicted"/>
<protein>
    <submittedName>
        <fullName evidence="9">MASE1 protein</fullName>
    </submittedName>
</protein>
<dbReference type="GO" id="GO:0000155">
    <property type="term" value="F:phosphorelay sensor kinase activity"/>
    <property type="evidence" value="ECO:0007669"/>
    <property type="project" value="InterPro"/>
</dbReference>
<dbReference type="InterPro" id="IPR010559">
    <property type="entry name" value="Sig_transdc_His_kin_internal"/>
</dbReference>
<keyword evidence="5 6" id="KW-0472">Membrane</keyword>
<feature type="domain" description="Signal transduction histidine kinase internal region" evidence="8">
    <location>
        <begin position="325"/>
        <end position="403"/>
    </location>
</feature>
<evidence type="ECO:0000256" key="4">
    <source>
        <dbReference type="ARBA" id="ARBA00022989"/>
    </source>
</evidence>
<feature type="transmembrane region" description="Helical" evidence="6">
    <location>
        <begin position="128"/>
        <end position="151"/>
    </location>
</feature>
<dbReference type="STRING" id="690879.TSACC_3558"/>
<dbReference type="InterPro" id="IPR007895">
    <property type="entry name" value="MASE1"/>
</dbReference>
<feature type="transmembrane region" description="Helical" evidence="6">
    <location>
        <begin position="206"/>
        <end position="230"/>
    </location>
</feature>
<evidence type="ECO:0000259" key="7">
    <source>
        <dbReference type="Pfam" id="PF05231"/>
    </source>
</evidence>
<reference evidence="10" key="1">
    <citation type="journal article" date="2017" name="Genome Announc.">
        <title>Draft Genome Sequence of Terrimicrobium sacchariphilum NM-5T, a Facultative Anaerobic Soil Bacterium of the Class Spartobacteria.</title>
        <authorList>
            <person name="Qiu Y.L."/>
            <person name="Tourlousse D.M."/>
            <person name="Matsuura N."/>
            <person name="Ohashi A."/>
            <person name="Sekiguchi Y."/>
        </authorList>
    </citation>
    <scope>NUCLEOTIDE SEQUENCE [LARGE SCALE GENOMIC DNA]</scope>
    <source>
        <strain evidence="10">NM-5</strain>
    </source>
</reference>
<dbReference type="OrthoDB" id="181312at2"/>
<dbReference type="Gene3D" id="3.30.565.10">
    <property type="entry name" value="Histidine kinase-like ATPase, C-terminal domain"/>
    <property type="match status" value="1"/>
</dbReference>
<keyword evidence="4 6" id="KW-1133">Transmembrane helix</keyword>
<dbReference type="RefSeq" id="WP_075081295.1">
    <property type="nucleotide sequence ID" value="NZ_BDCO01000003.1"/>
</dbReference>
<dbReference type="EMBL" id="BDCO01000003">
    <property type="protein sequence ID" value="GAT35491.1"/>
    <property type="molecule type" value="Genomic_DNA"/>
</dbReference>
<evidence type="ECO:0000256" key="5">
    <source>
        <dbReference type="ARBA" id="ARBA00023136"/>
    </source>
</evidence>
<feature type="transmembrane region" description="Helical" evidence="6">
    <location>
        <begin position="13"/>
        <end position="34"/>
    </location>
</feature>
<keyword evidence="2" id="KW-1003">Cell membrane</keyword>
<dbReference type="InParanoid" id="A0A146GDS8"/>
<evidence type="ECO:0000259" key="8">
    <source>
        <dbReference type="Pfam" id="PF06580"/>
    </source>
</evidence>
<feature type="transmembrane region" description="Helical" evidence="6">
    <location>
        <begin position="274"/>
        <end position="296"/>
    </location>
</feature>
<dbReference type="Pfam" id="PF05231">
    <property type="entry name" value="MASE1"/>
    <property type="match status" value="1"/>
</dbReference>
<evidence type="ECO:0000256" key="2">
    <source>
        <dbReference type="ARBA" id="ARBA00022475"/>
    </source>
</evidence>
<dbReference type="InterPro" id="IPR050640">
    <property type="entry name" value="Bact_2-comp_sensor_kinase"/>
</dbReference>
<feature type="transmembrane region" description="Helical" evidence="6">
    <location>
        <begin position="163"/>
        <end position="186"/>
    </location>
</feature>
<accession>A0A146GDS8</accession>
<feature type="transmembrane region" description="Helical" evidence="6">
    <location>
        <begin position="46"/>
        <end position="65"/>
    </location>
</feature>
<evidence type="ECO:0000313" key="10">
    <source>
        <dbReference type="Proteomes" id="UP000076023"/>
    </source>
</evidence>
<feature type="transmembrane region" description="Helical" evidence="6">
    <location>
        <begin position="242"/>
        <end position="262"/>
    </location>
</feature>
<organism evidence="9 10">
    <name type="scientific">Terrimicrobium sacchariphilum</name>
    <dbReference type="NCBI Taxonomy" id="690879"/>
    <lineage>
        <taxon>Bacteria</taxon>
        <taxon>Pseudomonadati</taxon>
        <taxon>Verrucomicrobiota</taxon>
        <taxon>Terrimicrobiia</taxon>
        <taxon>Terrimicrobiales</taxon>
        <taxon>Terrimicrobiaceae</taxon>
        <taxon>Terrimicrobium</taxon>
    </lineage>
</organism>
<dbReference type="GO" id="GO:0005886">
    <property type="term" value="C:plasma membrane"/>
    <property type="evidence" value="ECO:0007669"/>
    <property type="project" value="UniProtKB-SubCell"/>
</dbReference>
<dbReference type="AlphaFoldDB" id="A0A146GDS8"/>
<evidence type="ECO:0000256" key="3">
    <source>
        <dbReference type="ARBA" id="ARBA00022692"/>
    </source>
</evidence>
<dbReference type="InterPro" id="IPR036890">
    <property type="entry name" value="HATPase_C_sf"/>
</dbReference>
<keyword evidence="10" id="KW-1185">Reference proteome</keyword>
<name>A0A146GDS8_TERSA</name>
<dbReference type="Proteomes" id="UP000076023">
    <property type="component" value="Unassembled WGS sequence"/>
</dbReference>